<feature type="region of interest" description="Disordered" evidence="1">
    <location>
        <begin position="154"/>
        <end position="181"/>
    </location>
</feature>
<organism evidence="2 3">
    <name type="scientific">Tetrabaena socialis</name>
    <dbReference type="NCBI Taxonomy" id="47790"/>
    <lineage>
        <taxon>Eukaryota</taxon>
        <taxon>Viridiplantae</taxon>
        <taxon>Chlorophyta</taxon>
        <taxon>core chlorophytes</taxon>
        <taxon>Chlorophyceae</taxon>
        <taxon>CS clade</taxon>
        <taxon>Chlamydomonadales</taxon>
        <taxon>Tetrabaenaceae</taxon>
        <taxon>Tetrabaena</taxon>
    </lineage>
</organism>
<proteinExistence type="predicted"/>
<feature type="region of interest" description="Disordered" evidence="1">
    <location>
        <begin position="90"/>
        <end position="118"/>
    </location>
</feature>
<evidence type="ECO:0000313" key="3">
    <source>
        <dbReference type="Proteomes" id="UP000236333"/>
    </source>
</evidence>
<dbReference type="Proteomes" id="UP000236333">
    <property type="component" value="Unassembled WGS sequence"/>
</dbReference>
<reference evidence="2 3" key="1">
    <citation type="journal article" date="2017" name="Mol. Biol. Evol.">
        <title>The 4-celled Tetrabaena socialis nuclear genome reveals the essential components for genetic control of cell number at the origin of multicellularity in the volvocine lineage.</title>
        <authorList>
            <person name="Featherston J."/>
            <person name="Arakaki Y."/>
            <person name="Hanschen E.R."/>
            <person name="Ferris P.J."/>
            <person name="Michod R.E."/>
            <person name="Olson B.J.S.C."/>
            <person name="Nozaki H."/>
            <person name="Durand P.M."/>
        </authorList>
    </citation>
    <scope>NUCLEOTIDE SEQUENCE [LARGE SCALE GENOMIC DNA]</scope>
    <source>
        <strain evidence="2 3">NIES-571</strain>
    </source>
</reference>
<evidence type="ECO:0000256" key="1">
    <source>
        <dbReference type="SAM" id="MobiDB-lite"/>
    </source>
</evidence>
<dbReference type="AlphaFoldDB" id="A0A2J8AHA2"/>
<keyword evidence="3" id="KW-1185">Reference proteome</keyword>
<sequence length="197" mass="19127">MDTCQQCRSLAAAPIANPATAAHAAARSMCAKPVGSGGPDTHTPSCTSADPIAAIGPAGAAAAAAAPAPAAAAGAAAAVATATATAAQNTASAPAATARAASTKSASTGPKGPPPPKRAIQRLKATISAAGADAQVPQRRGCWGRRPTSFWTTRRGTSLCGHTSSNTRQAPALGSNQMASGMSSSTKRAALFTAAPW</sequence>
<dbReference type="EMBL" id="PGGS01000019">
    <property type="protein sequence ID" value="PNH11897.1"/>
    <property type="molecule type" value="Genomic_DNA"/>
</dbReference>
<accession>A0A2J8AHA2</accession>
<name>A0A2J8AHA2_9CHLO</name>
<comment type="caution">
    <text evidence="2">The sequence shown here is derived from an EMBL/GenBank/DDBJ whole genome shotgun (WGS) entry which is preliminary data.</text>
</comment>
<gene>
    <name evidence="2" type="ORF">TSOC_001197</name>
</gene>
<feature type="compositionally biased region" description="Low complexity" evidence="1">
    <location>
        <begin position="90"/>
        <end position="109"/>
    </location>
</feature>
<protein>
    <submittedName>
        <fullName evidence="2">Uncharacterized protein</fullName>
    </submittedName>
</protein>
<evidence type="ECO:0000313" key="2">
    <source>
        <dbReference type="EMBL" id="PNH11897.1"/>
    </source>
</evidence>